<dbReference type="GO" id="GO:0043252">
    <property type="term" value="P:sodium-independent organic anion transport"/>
    <property type="evidence" value="ECO:0007669"/>
    <property type="project" value="TreeGrafter"/>
</dbReference>
<evidence type="ECO:0000313" key="12">
    <source>
        <dbReference type="Proteomes" id="UP000827092"/>
    </source>
</evidence>
<proteinExistence type="inferred from homology"/>
<evidence type="ECO:0000256" key="1">
    <source>
        <dbReference type="ARBA" id="ARBA00004651"/>
    </source>
</evidence>
<comment type="subcellular location">
    <subcellularLocation>
        <location evidence="1">Cell membrane</location>
        <topology evidence="1">Multi-pass membrane protein</topology>
    </subcellularLocation>
</comment>
<feature type="transmembrane region" description="Helical" evidence="9">
    <location>
        <begin position="125"/>
        <end position="149"/>
    </location>
</feature>
<name>A0AAV6V0K1_9ARAC</name>
<gene>
    <name evidence="11" type="ORF">JTE90_011960</name>
</gene>
<evidence type="ECO:0000259" key="10">
    <source>
        <dbReference type="PROSITE" id="PS51465"/>
    </source>
</evidence>
<evidence type="ECO:0000256" key="9">
    <source>
        <dbReference type="SAM" id="Phobius"/>
    </source>
</evidence>
<dbReference type="PANTHER" id="PTHR11388:SF76">
    <property type="entry name" value="SOLUTE CARRIER ORGANIC ANION TRANSPORTER FAMILY MEMBER"/>
    <property type="match status" value="1"/>
</dbReference>
<dbReference type="AlphaFoldDB" id="A0AAV6V0K1"/>
<dbReference type="Gene3D" id="1.20.1250.20">
    <property type="entry name" value="MFS general substrate transporter like domains"/>
    <property type="match status" value="1"/>
</dbReference>
<evidence type="ECO:0000256" key="7">
    <source>
        <dbReference type="ARBA" id="ARBA00023157"/>
    </source>
</evidence>
<dbReference type="PROSITE" id="PS51465">
    <property type="entry name" value="KAZAL_2"/>
    <property type="match status" value="1"/>
</dbReference>
<feature type="transmembrane region" description="Helical" evidence="9">
    <location>
        <begin position="169"/>
        <end position="193"/>
    </location>
</feature>
<keyword evidence="12" id="KW-1185">Reference proteome</keyword>
<dbReference type="SUPFAM" id="SSF103473">
    <property type="entry name" value="MFS general substrate transporter"/>
    <property type="match status" value="1"/>
</dbReference>
<sequence length="537" mass="59912">MGGRGCGVVVSMSDFQVVDPELQHFRCTLERFWNFLQCRIIVEYFFIISWDEKQDSMSSRNSTDFGGCESERKPEDCGVDDRPPTIAAILLLVLGSFLKGCGTVPCTTVGMAYMDDNVKKEKAPMYFGIISTSWMLGPLLGYLMSYSFLKYHEDPSTAPGFGPQDPLWIGRWWAGFVLQGVLLMVCAVPFALFPRWLPGRARATKVKEGEEIHLTGLWAALKRLIKNPIFMLLIIYDTFWFYGGYGHNMMLPKYMENQFRLSASEASILSGTPSNSALMVATAIGGYLISKFKPNAKYLTGSITVLQVIRAIGFFILMIPKCEILQMTNYGLDEQGLILEGPCNTNCSCTTNAFTSVCARDGKNETIFFSPCYAGCHGKINETFTNCSCLDSYGLEENHVTEGFCFDHGCWTQALVYTITLPIIVLIVNLLNVADQIIRLRCIETEDKSVALGTFEAVTSLFALFSMFLGGVVDSACLVWENSCGQTGNCWFYDITKFNYLMHGISALFTGLAAISMFSMFCLSKRMNDVYKEGEDI</sequence>
<feature type="transmembrane region" description="Helical" evidence="9">
    <location>
        <begin position="414"/>
        <end position="438"/>
    </location>
</feature>
<feature type="transmembrane region" description="Helical" evidence="9">
    <location>
        <begin position="500"/>
        <end position="523"/>
    </location>
</feature>
<dbReference type="PANTHER" id="PTHR11388">
    <property type="entry name" value="ORGANIC ANION TRANSPORTER"/>
    <property type="match status" value="1"/>
</dbReference>
<feature type="transmembrane region" description="Helical" evidence="9">
    <location>
        <begin position="229"/>
        <end position="246"/>
    </location>
</feature>
<feature type="compositionally biased region" description="Basic and acidic residues" evidence="8">
    <location>
        <begin position="69"/>
        <end position="78"/>
    </location>
</feature>
<evidence type="ECO:0000256" key="2">
    <source>
        <dbReference type="ARBA" id="ARBA00009657"/>
    </source>
</evidence>
<evidence type="ECO:0000256" key="3">
    <source>
        <dbReference type="ARBA" id="ARBA00022475"/>
    </source>
</evidence>
<evidence type="ECO:0000256" key="6">
    <source>
        <dbReference type="ARBA" id="ARBA00023136"/>
    </source>
</evidence>
<evidence type="ECO:0000256" key="5">
    <source>
        <dbReference type="ARBA" id="ARBA00022989"/>
    </source>
</evidence>
<feature type="region of interest" description="Disordered" evidence="8">
    <location>
        <begin position="56"/>
        <end position="78"/>
    </location>
</feature>
<dbReference type="EMBL" id="JAFNEN010000191">
    <property type="protein sequence ID" value="KAG8190240.1"/>
    <property type="molecule type" value="Genomic_DNA"/>
</dbReference>
<keyword evidence="6 9" id="KW-0472">Membrane</keyword>
<dbReference type="Proteomes" id="UP000827092">
    <property type="component" value="Unassembled WGS sequence"/>
</dbReference>
<keyword evidence="5 9" id="KW-1133">Transmembrane helix</keyword>
<protein>
    <recommendedName>
        <fullName evidence="10">Kazal-like domain-containing protein</fullName>
    </recommendedName>
</protein>
<keyword evidence="7" id="KW-1015">Disulfide bond</keyword>
<organism evidence="11 12">
    <name type="scientific">Oedothorax gibbosus</name>
    <dbReference type="NCBI Taxonomy" id="931172"/>
    <lineage>
        <taxon>Eukaryota</taxon>
        <taxon>Metazoa</taxon>
        <taxon>Ecdysozoa</taxon>
        <taxon>Arthropoda</taxon>
        <taxon>Chelicerata</taxon>
        <taxon>Arachnida</taxon>
        <taxon>Araneae</taxon>
        <taxon>Araneomorphae</taxon>
        <taxon>Entelegynae</taxon>
        <taxon>Araneoidea</taxon>
        <taxon>Linyphiidae</taxon>
        <taxon>Erigoninae</taxon>
        <taxon>Oedothorax</taxon>
    </lineage>
</organism>
<feature type="transmembrane region" description="Helical" evidence="9">
    <location>
        <begin position="298"/>
        <end position="319"/>
    </location>
</feature>
<evidence type="ECO:0000256" key="8">
    <source>
        <dbReference type="SAM" id="MobiDB-lite"/>
    </source>
</evidence>
<accession>A0AAV6V0K1</accession>
<dbReference type="InterPro" id="IPR036259">
    <property type="entry name" value="MFS_trans_sf"/>
</dbReference>
<evidence type="ECO:0000256" key="4">
    <source>
        <dbReference type="ARBA" id="ARBA00022692"/>
    </source>
</evidence>
<feature type="transmembrane region" description="Helical" evidence="9">
    <location>
        <begin position="450"/>
        <end position="473"/>
    </location>
</feature>
<dbReference type="GO" id="GO:0015347">
    <property type="term" value="F:sodium-independent organic anion transmembrane transporter activity"/>
    <property type="evidence" value="ECO:0007669"/>
    <property type="project" value="TreeGrafter"/>
</dbReference>
<feature type="domain" description="Kazal-like" evidence="10">
    <location>
        <begin position="337"/>
        <end position="391"/>
    </location>
</feature>
<dbReference type="Pfam" id="PF03137">
    <property type="entry name" value="OATP"/>
    <property type="match status" value="1"/>
</dbReference>
<evidence type="ECO:0000313" key="11">
    <source>
        <dbReference type="EMBL" id="KAG8190240.1"/>
    </source>
</evidence>
<feature type="transmembrane region" description="Helical" evidence="9">
    <location>
        <begin position="266"/>
        <end position="289"/>
    </location>
</feature>
<reference evidence="11 12" key="1">
    <citation type="journal article" date="2022" name="Nat. Ecol. Evol.">
        <title>A masculinizing supergene underlies an exaggerated male reproductive morph in a spider.</title>
        <authorList>
            <person name="Hendrickx F."/>
            <person name="De Corte Z."/>
            <person name="Sonet G."/>
            <person name="Van Belleghem S.M."/>
            <person name="Kostlbacher S."/>
            <person name="Vangestel C."/>
        </authorList>
    </citation>
    <scope>NUCLEOTIDE SEQUENCE [LARGE SCALE GENOMIC DNA]</scope>
    <source>
        <strain evidence="11">W744_W776</strain>
    </source>
</reference>
<keyword evidence="4 9" id="KW-0812">Transmembrane</keyword>
<dbReference type="GO" id="GO:0016323">
    <property type="term" value="C:basolateral plasma membrane"/>
    <property type="evidence" value="ECO:0007669"/>
    <property type="project" value="TreeGrafter"/>
</dbReference>
<comment type="caution">
    <text evidence="11">The sequence shown here is derived from an EMBL/GenBank/DDBJ whole genome shotgun (WGS) entry which is preliminary data.</text>
</comment>
<keyword evidence="3" id="KW-1003">Cell membrane</keyword>
<comment type="similarity">
    <text evidence="2">Belongs to the organo anion transporter (TC 2.A.60) family.</text>
</comment>
<dbReference type="InterPro" id="IPR002350">
    <property type="entry name" value="Kazal_dom"/>
</dbReference>
<dbReference type="InterPro" id="IPR004156">
    <property type="entry name" value="OATP"/>
</dbReference>
<feature type="transmembrane region" description="Helical" evidence="9">
    <location>
        <begin position="86"/>
        <end position="113"/>
    </location>
</feature>